<comment type="caution">
    <text evidence="4">The sequence shown here is derived from an EMBL/GenBank/DDBJ whole genome shotgun (WGS) entry which is preliminary data.</text>
</comment>
<dbReference type="PANTHER" id="PTHR23022">
    <property type="entry name" value="TRANSPOSABLE ELEMENT-RELATED"/>
    <property type="match status" value="1"/>
</dbReference>
<dbReference type="Gene3D" id="3.30.420.10">
    <property type="entry name" value="Ribonuclease H-like superfamily/Ribonuclease H"/>
    <property type="match status" value="1"/>
</dbReference>
<reference evidence="4 5" key="1">
    <citation type="submission" date="2022-05" db="EMBL/GenBank/DDBJ databases">
        <title>A multi-omics perspective on studying reproductive biology in Daphnia sinensis.</title>
        <authorList>
            <person name="Jia J."/>
        </authorList>
    </citation>
    <scope>NUCLEOTIDE SEQUENCE [LARGE SCALE GENOMIC DNA]</scope>
    <source>
        <strain evidence="4 5">WSL</strain>
    </source>
</reference>
<dbReference type="Pfam" id="PF13358">
    <property type="entry name" value="DDE_3"/>
    <property type="match status" value="1"/>
</dbReference>
<dbReference type="SUPFAM" id="SSF46689">
    <property type="entry name" value="Homeodomain-like"/>
    <property type="match status" value="1"/>
</dbReference>
<dbReference type="InterPro" id="IPR009057">
    <property type="entry name" value="Homeodomain-like_sf"/>
</dbReference>
<dbReference type="InterPro" id="IPR052338">
    <property type="entry name" value="Transposase_5"/>
</dbReference>
<dbReference type="InterPro" id="IPR038717">
    <property type="entry name" value="Tc1-like_DDE_dom"/>
</dbReference>
<dbReference type="AlphaFoldDB" id="A0AAD5KMV0"/>
<evidence type="ECO:0000256" key="2">
    <source>
        <dbReference type="SAM" id="MobiDB-lite"/>
    </source>
</evidence>
<dbReference type="GO" id="GO:0005634">
    <property type="term" value="C:nucleus"/>
    <property type="evidence" value="ECO:0007669"/>
    <property type="project" value="UniProtKB-SubCell"/>
</dbReference>
<feature type="domain" description="Tc1-like transposase DDE" evidence="3">
    <location>
        <begin position="99"/>
        <end position="203"/>
    </location>
</feature>
<proteinExistence type="predicted"/>
<sequence length="247" mass="28729">MFHENRAKKLSVAERGSVVSLGLAGHSINQISRQLGCSRATVVLWKNRFSETEDVKRKEGSGRPKKTTAREDQRQMERGSIANTFVYDTSGRKTVPVWACFSSVAGAGPFLKINGRFVKEKYIEILEEELLPWVRQHYGEQQVHFVQDKSPIHTARIITQWFREHPQIELLPWPSKGADMNPIENVWSNIVKDFECRHARTADDVFNHARDNWIRHNERPNYWQILSNSMSKRLNLVVEAHGFWTKY</sequence>
<evidence type="ECO:0000313" key="5">
    <source>
        <dbReference type="Proteomes" id="UP000820818"/>
    </source>
</evidence>
<name>A0AAD5KMV0_9CRUS</name>
<dbReference type="PANTHER" id="PTHR23022:SF134">
    <property type="entry name" value="TRANSPOSABLE ELEMENT TC1 TRANSPOSASE"/>
    <property type="match status" value="1"/>
</dbReference>
<accession>A0AAD5KMV0</accession>
<dbReference type="Gene3D" id="1.10.10.60">
    <property type="entry name" value="Homeodomain-like"/>
    <property type="match status" value="1"/>
</dbReference>
<comment type="subcellular location">
    <subcellularLocation>
        <location evidence="1">Nucleus</location>
    </subcellularLocation>
</comment>
<evidence type="ECO:0000259" key="3">
    <source>
        <dbReference type="Pfam" id="PF13358"/>
    </source>
</evidence>
<gene>
    <name evidence="4" type="ORF">GHT06_018686</name>
</gene>
<feature type="region of interest" description="Disordered" evidence="2">
    <location>
        <begin position="54"/>
        <end position="75"/>
    </location>
</feature>
<keyword evidence="5" id="KW-1185">Reference proteome</keyword>
<organism evidence="4 5">
    <name type="scientific">Daphnia sinensis</name>
    <dbReference type="NCBI Taxonomy" id="1820382"/>
    <lineage>
        <taxon>Eukaryota</taxon>
        <taxon>Metazoa</taxon>
        <taxon>Ecdysozoa</taxon>
        <taxon>Arthropoda</taxon>
        <taxon>Crustacea</taxon>
        <taxon>Branchiopoda</taxon>
        <taxon>Diplostraca</taxon>
        <taxon>Cladocera</taxon>
        <taxon>Anomopoda</taxon>
        <taxon>Daphniidae</taxon>
        <taxon>Daphnia</taxon>
        <taxon>Daphnia similis group</taxon>
    </lineage>
</organism>
<dbReference type="EMBL" id="WJBH02000007">
    <property type="protein sequence ID" value="KAI9556114.1"/>
    <property type="molecule type" value="Genomic_DNA"/>
</dbReference>
<dbReference type="GO" id="GO:0003676">
    <property type="term" value="F:nucleic acid binding"/>
    <property type="evidence" value="ECO:0007669"/>
    <property type="project" value="InterPro"/>
</dbReference>
<dbReference type="InterPro" id="IPR036397">
    <property type="entry name" value="RNaseH_sf"/>
</dbReference>
<evidence type="ECO:0000313" key="4">
    <source>
        <dbReference type="EMBL" id="KAI9556114.1"/>
    </source>
</evidence>
<evidence type="ECO:0000256" key="1">
    <source>
        <dbReference type="ARBA" id="ARBA00004123"/>
    </source>
</evidence>
<dbReference type="Proteomes" id="UP000820818">
    <property type="component" value="Linkage Group LG7"/>
</dbReference>
<protein>
    <recommendedName>
        <fullName evidence="3">Tc1-like transposase DDE domain-containing protein</fullName>
    </recommendedName>
</protein>
<dbReference type="Pfam" id="PF13551">
    <property type="entry name" value="HTH_29"/>
    <property type="match status" value="1"/>
</dbReference>